<dbReference type="CDD" id="cd05327">
    <property type="entry name" value="retinol-DH_like_SDR_c_like"/>
    <property type="match status" value="1"/>
</dbReference>
<protein>
    <submittedName>
        <fullName evidence="3">Retinol dehydrogenase 12</fullName>
    </submittedName>
</protein>
<keyword evidence="4" id="KW-1185">Reference proteome</keyword>
<reference evidence="3 4" key="1">
    <citation type="submission" date="2012-08" db="EMBL/GenBank/DDBJ databases">
        <authorList>
            <person name="Gan P.H.P."/>
            <person name="Ikeda K."/>
            <person name="Irieda H."/>
            <person name="Narusaka M."/>
            <person name="O'Connell R.J."/>
            <person name="Narusaka Y."/>
            <person name="Takano Y."/>
            <person name="Kubo Y."/>
            <person name="Shirasu K."/>
        </authorList>
    </citation>
    <scope>NUCLEOTIDE SEQUENCE [LARGE SCALE GENOMIC DNA]</scope>
    <source>
        <strain evidence="3 4">Nara gc5</strain>
    </source>
</reference>
<dbReference type="InterPro" id="IPR002347">
    <property type="entry name" value="SDR_fam"/>
</dbReference>
<comment type="similarity">
    <text evidence="1">Belongs to the short-chain dehydrogenases/reductases (SDR) family.</text>
</comment>
<keyword evidence="2" id="KW-0560">Oxidoreductase</keyword>
<evidence type="ECO:0000313" key="3">
    <source>
        <dbReference type="EMBL" id="KAF4481887.1"/>
    </source>
</evidence>
<dbReference type="SUPFAM" id="SSF51735">
    <property type="entry name" value="NAD(P)-binding Rossmann-fold domains"/>
    <property type="match status" value="1"/>
</dbReference>
<organism evidence="3 4">
    <name type="scientific">Colletotrichum fructicola (strain Nara gc5)</name>
    <name type="common">Anthracnose fungus</name>
    <name type="synonym">Colletotrichum gloeosporioides (strain Nara gc5)</name>
    <dbReference type="NCBI Taxonomy" id="1213859"/>
    <lineage>
        <taxon>Eukaryota</taxon>
        <taxon>Fungi</taxon>
        <taxon>Dikarya</taxon>
        <taxon>Ascomycota</taxon>
        <taxon>Pezizomycotina</taxon>
        <taxon>Sordariomycetes</taxon>
        <taxon>Hypocreomycetidae</taxon>
        <taxon>Glomerellales</taxon>
        <taxon>Glomerellaceae</taxon>
        <taxon>Colletotrichum</taxon>
        <taxon>Colletotrichum gloeosporioides species complex</taxon>
    </lineage>
</organism>
<proteinExistence type="inferred from homology"/>
<reference evidence="3 4" key="2">
    <citation type="submission" date="2020-04" db="EMBL/GenBank/DDBJ databases">
        <title>Genome sequencing and assembly of multiple isolates from the Colletotrichum gloeosporioides species complex.</title>
        <authorList>
            <person name="Gan P."/>
            <person name="Shirasu K."/>
        </authorList>
    </citation>
    <scope>NUCLEOTIDE SEQUENCE [LARGE SCALE GENOMIC DNA]</scope>
    <source>
        <strain evidence="3 4">Nara gc5</strain>
    </source>
</reference>
<dbReference type="Proteomes" id="UP000011096">
    <property type="component" value="Unassembled WGS sequence"/>
</dbReference>
<accession>A0A7J6IXA2</accession>
<gene>
    <name evidence="3" type="ORF">CGGC5_v009588</name>
</gene>
<evidence type="ECO:0000313" key="4">
    <source>
        <dbReference type="Proteomes" id="UP000011096"/>
    </source>
</evidence>
<dbReference type="GO" id="GO:0016491">
    <property type="term" value="F:oxidoreductase activity"/>
    <property type="evidence" value="ECO:0007669"/>
    <property type="project" value="UniProtKB-KW"/>
</dbReference>
<dbReference type="Gene3D" id="3.40.50.720">
    <property type="entry name" value="NAD(P)-binding Rossmann-like Domain"/>
    <property type="match status" value="1"/>
</dbReference>
<dbReference type="RefSeq" id="XP_031879509.2">
    <property type="nucleotide sequence ID" value="XM_032023802.2"/>
</dbReference>
<dbReference type="AlphaFoldDB" id="A0A7J6IXA2"/>
<dbReference type="OrthoDB" id="191139at2759"/>
<dbReference type="PRINTS" id="PR00081">
    <property type="entry name" value="GDHRDH"/>
</dbReference>
<comment type="caution">
    <text evidence="3">The sequence shown here is derived from an EMBL/GenBank/DDBJ whole genome shotgun (WGS) entry which is preliminary data.</text>
</comment>
<name>A0A7J6IXA2_COLFN</name>
<evidence type="ECO:0000256" key="1">
    <source>
        <dbReference type="ARBA" id="ARBA00006484"/>
    </source>
</evidence>
<dbReference type="PANTHER" id="PTHR24320">
    <property type="entry name" value="RETINOL DEHYDROGENASE"/>
    <property type="match status" value="1"/>
</dbReference>
<dbReference type="InParanoid" id="A0A7J6IXA2"/>
<dbReference type="InterPro" id="IPR036291">
    <property type="entry name" value="NAD(P)-bd_dom_sf"/>
</dbReference>
<sequence length="382" mass="40861">MLHAVTAINIPPHSVGSMKLAYSNGEDPELCGECGLPPASRVVKMARLAPYLEEHKNITGAGDSRPTAIKIVEDQGLVGKWAGNVVLVTGCSPGGLGPETARAMHVTGADVYITVRDVAKGEEVAKDILSDGKPGKVEVIKLDLGSLESVRQAAKEFLGKSDKLNVLINNAGVMACPKGKTVDGFETQFGTNHLGHFLLFQLLKPALLAASTSEFNSRVVSVSSTGHRNGRIQFEDFNFDSKVEYHPWAAYGQAKLANILFANELDRRYGSKGIHALSLHPGGIATPLQRHSPDLQEMVKKPEVQAFLKSTSQGAATSVWAAVAKEFEGQGGKYLEDVSVAEQAAPDVKPSDPGYIPAAYDPPTEKRLWVESLKLVGVEDDA</sequence>
<dbReference type="PANTHER" id="PTHR24320:SF272">
    <property type="entry name" value="NAD(P)-BINDING ROSSMANN-FOLD SUPERFAMILY PROTEIN"/>
    <property type="match status" value="1"/>
</dbReference>
<dbReference type="GeneID" id="43607975"/>
<evidence type="ECO:0000256" key="2">
    <source>
        <dbReference type="ARBA" id="ARBA00023002"/>
    </source>
</evidence>
<dbReference type="Pfam" id="PF00106">
    <property type="entry name" value="adh_short"/>
    <property type="match status" value="1"/>
</dbReference>
<dbReference type="EMBL" id="ANPB02000005">
    <property type="protein sequence ID" value="KAF4481887.1"/>
    <property type="molecule type" value="Genomic_DNA"/>
</dbReference>